<dbReference type="NCBIfam" id="TIGR00732">
    <property type="entry name" value="dprA"/>
    <property type="match status" value="1"/>
</dbReference>
<evidence type="ECO:0000313" key="5">
    <source>
        <dbReference type="EMBL" id="NYH17923.1"/>
    </source>
</evidence>
<evidence type="ECO:0000256" key="2">
    <source>
        <dbReference type="SAM" id="MobiDB-lite"/>
    </source>
</evidence>
<dbReference type="RefSeq" id="WP_179707398.1">
    <property type="nucleotide sequence ID" value="NZ_JACCAU010000001.1"/>
</dbReference>
<dbReference type="SUPFAM" id="SSF102405">
    <property type="entry name" value="MCP/YpsA-like"/>
    <property type="match status" value="1"/>
</dbReference>
<evidence type="ECO:0000313" key="6">
    <source>
        <dbReference type="Proteomes" id="UP000572540"/>
    </source>
</evidence>
<comment type="similarity">
    <text evidence="1">Belongs to the DprA/Smf family.</text>
</comment>
<feature type="domain" description="Smf/DprA SLOG" evidence="3">
    <location>
        <begin position="87"/>
        <end position="295"/>
    </location>
</feature>
<dbReference type="InterPro" id="IPR003488">
    <property type="entry name" value="DprA"/>
</dbReference>
<evidence type="ECO:0000259" key="4">
    <source>
        <dbReference type="Pfam" id="PF17782"/>
    </source>
</evidence>
<name>A0A7Y9WCW9_9BURK</name>
<dbReference type="Pfam" id="PF02481">
    <property type="entry name" value="DNA_processg_A"/>
    <property type="match status" value="1"/>
</dbReference>
<comment type="caution">
    <text evidence="5">The sequence shown here is derived from an EMBL/GenBank/DDBJ whole genome shotgun (WGS) entry which is preliminary data.</text>
</comment>
<dbReference type="PANTHER" id="PTHR43022">
    <property type="entry name" value="PROTEIN SMF"/>
    <property type="match status" value="1"/>
</dbReference>
<feature type="region of interest" description="Disordered" evidence="2">
    <location>
        <begin position="330"/>
        <end position="362"/>
    </location>
</feature>
<organism evidence="5 6">
    <name type="scientific">Paraburkholderia bryophila</name>
    <dbReference type="NCBI Taxonomy" id="420952"/>
    <lineage>
        <taxon>Bacteria</taxon>
        <taxon>Pseudomonadati</taxon>
        <taxon>Pseudomonadota</taxon>
        <taxon>Betaproteobacteria</taxon>
        <taxon>Burkholderiales</taxon>
        <taxon>Burkholderiaceae</taxon>
        <taxon>Paraburkholderia</taxon>
    </lineage>
</organism>
<protein>
    <submittedName>
        <fullName evidence="5">DNA processing protein</fullName>
    </submittedName>
</protein>
<dbReference type="GO" id="GO:0009294">
    <property type="term" value="P:DNA-mediated transformation"/>
    <property type="evidence" value="ECO:0007669"/>
    <property type="project" value="InterPro"/>
</dbReference>
<dbReference type="Gene3D" id="3.40.50.450">
    <property type="match status" value="1"/>
</dbReference>
<dbReference type="Proteomes" id="UP000572540">
    <property type="component" value="Unassembled WGS sequence"/>
</dbReference>
<feature type="compositionally biased region" description="Low complexity" evidence="2">
    <location>
        <begin position="344"/>
        <end position="362"/>
    </location>
</feature>
<dbReference type="AlphaFoldDB" id="A0A7Y9WCW9"/>
<dbReference type="InterPro" id="IPR057666">
    <property type="entry name" value="DrpA_SLOG"/>
</dbReference>
<reference evidence="5 6" key="1">
    <citation type="submission" date="2020-07" db="EMBL/GenBank/DDBJ databases">
        <title>Exploring microbial biodiversity for novel pathways involved in the catabolism of aromatic compounds derived from lignin.</title>
        <authorList>
            <person name="Elkins J."/>
        </authorList>
    </citation>
    <scope>NUCLEOTIDE SEQUENCE [LARGE SCALE GENOMIC DNA]</scope>
    <source>
        <strain evidence="5 6">H2C3B</strain>
    </source>
</reference>
<dbReference type="InterPro" id="IPR036388">
    <property type="entry name" value="WH-like_DNA-bd_sf"/>
</dbReference>
<evidence type="ECO:0000256" key="1">
    <source>
        <dbReference type="ARBA" id="ARBA00006525"/>
    </source>
</evidence>
<dbReference type="InterPro" id="IPR041614">
    <property type="entry name" value="DprA_WH"/>
</dbReference>
<evidence type="ECO:0000259" key="3">
    <source>
        <dbReference type="Pfam" id="PF02481"/>
    </source>
</evidence>
<dbReference type="EMBL" id="JACCAU010000001">
    <property type="protein sequence ID" value="NYH17923.1"/>
    <property type="molecule type" value="Genomic_DNA"/>
</dbReference>
<accession>A0A7Y9WCW9</accession>
<gene>
    <name evidence="5" type="ORF">GGD41_005151</name>
</gene>
<dbReference type="PANTHER" id="PTHR43022:SF1">
    <property type="entry name" value="PROTEIN SMF"/>
    <property type="match status" value="1"/>
</dbReference>
<dbReference type="Gene3D" id="1.10.10.10">
    <property type="entry name" value="Winged helix-like DNA-binding domain superfamily/Winged helix DNA-binding domain"/>
    <property type="match status" value="1"/>
</dbReference>
<feature type="domain" description="DprA winged helix" evidence="4">
    <location>
        <begin position="350"/>
        <end position="409"/>
    </location>
</feature>
<sequence>MHSLPATDFEIAAWLRLSLAPGLKPAALRLLLTAFGLPEAIFDQPPAALAAVAGEAAARAALAPTGPEFDAQLDAVLAWRELAGNQVVMLDDPAYPPALLTMPDPPPLLYIKGRLDLLHTRAVALVGSRSATPQGVEDAERFARALSVAGVTIVSGLALGIDGAAHRGALEGVGGTVAVIGTGADLVYPSAHHALARQIAVQGVILSEWPLGTPARAANFPQRNRLIAGLVSGVVIVEAAMRSGSLITARLANEMGRDIFALPGSIHAPLSRGCHRIIKQGAKLVETPDEILEELGFTQRPTAKAGSAASLHALFGDGVEQPGALPQAGAALAAEHAATRENAAHAATRATASSARPPSAEAQQLLAALGHSPTTLEILATRTEMEDTALQTTLLQLELAGQVTMLPGGRFMRASHDRPRLDQG</sequence>
<dbReference type="Pfam" id="PF17782">
    <property type="entry name" value="WHD_DprA"/>
    <property type="match status" value="1"/>
</dbReference>
<proteinExistence type="inferred from homology"/>